<dbReference type="AlphaFoldDB" id="A0A9P6L0E6"/>
<evidence type="ECO:0000256" key="1">
    <source>
        <dbReference type="SAM" id="Phobius"/>
    </source>
</evidence>
<dbReference type="OrthoDB" id="2190291at2759"/>
<dbReference type="EMBL" id="SBJO01000024">
    <property type="protein sequence ID" value="KAF9764412.1"/>
    <property type="molecule type" value="Genomic_DNA"/>
</dbReference>
<reference evidence="2 3" key="1">
    <citation type="journal article" date="2020" name="Genome Biol. Evol.">
        <title>Comparative genomics of strictly vertically transmitted, feminizing microsporidia endosymbionts of amphipod crustaceans.</title>
        <authorList>
            <person name="Cormier A."/>
            <person name="Chebbi M.A."/>
            <person name="Giraud I."/>
            <person name="Wattier R."/>
            <person name="Teixeira M."/>
            <person name="Gilbert C."/>
            <person name="Rigaud T."/>
            <person name="Cordaux R."/>
        </authorList>
    </citation>
    <scope>NUCLEOTIDE SEQUENCE [LARGE SCALE GENOMIC DNA]</scope>
    <source>
        <strain evidence="2 3">Ou3-Ou53</strain>
    </source>
</reference>
<organism evidence="2 3">
    <name type="scientific">Nosema granulosis</name>
    <dbReference type="NCBI Taxonomy" id="83296"/>
    <lineage>
        <taxon>Eukaryota</taxon>
        <taxon>Fungi</taxon>
        <taxon>Fungi incertae sedis</taxon>
        <taxon>Microsporidia</taxon>
        <taxon>Nosematidae</taxon>
        <taxon>Nosema</taxon>
    </lineage>
</organism>
<feature type="transmembrane region" description="Helical" evidence="1">
    <location>
        <begin position="81"/>
        <end position="103"/>
    </location>
</feature>
<keyword evidence="1" id="KW-0812">Transmembrane</keyword>
<protein>
    <submittedName>
        <fullName evidence="2">Uncharacterized protein</fullName>
    </submittedName>
</protein>
<proteinExistence type="predicted"/>
<dbReference type="InterPro" id="IPR031539">
    <property type="entry name" value="DUF5090"/>
</dbReference>
<feature type="transmembrane region" description="Helical" evidence="1">
    <location>
        <begin position="141"/>
        <end position="162"/>
    </location>
</feature>
<name>A0A9P6L0E6_9MICR</name>
<evidence type="ECO:0000313" key="2">
    <source>
        <dbReference type="EMBL" id="KAF9764412.1"/>
    </source>
</evidence>
<gene>
    <name evidence="2" type="ORF">NGRA_0594</name>
</gene>
<dbReference type="Proteomes" id="UP000740883">
    <property type="component" value="Unassembled WGS sequence"/>
</dbReference>
<dbReference type="Pfam" id="PF17009">
    <property type="entry name" value="DUF5090"/>
    <property type="match status" value="1"/>
</dbReference>
<evidence type="ECO:0000313" key="3">
    <source>
        <dbReference type="Proteomes" id="UP000740883"/>
    </source>
</evidence>
<keyword evidence="1" id="KW-1133">Transmembrane helix</keyword>
<feature type="transmembrane region" description="Helical" evidence="1">
    <location>
        <begin position="109"/>
        <end position="129"/>
    </location>
</feature>
<keyword evidence="3" id="KW-1185">Reference proteome</keyword>
<keyword evidence="1" id="KW-0472">Membrane</keyword>
<accession>A0A9P6L0E6</accession>
<feature type="transmembrane region" description="Helical" evidence="1">
    <location>
        <begin position="49"/>
        <end position="69"/>
    </location>
</feature>
<sequence>MAADNATKNVSDTASVAEEKAIKTIENVEETNLGKKLPTEIHDIKLCDILKFILMSSTANFLPCYIVYGRAYANFVDYIRGCLFVCYIISSVAVFMFTVVGYASNTTSFFRYCLFSTIAKASFSLVLMFMSNVRQGLTQLILSLIYYFYLDVTDFFLLYYLALYFKRVESDDYDDNGEPLKKDKEAAK</sequence>
<comment type="caution">
    <text evidence="2">The sequence shown here is derived from an EMBL/GenBank/DDBJ whole genome shotgun (WGS) entry which is preliminary data.</text>
</comment>